<comment type="subcellular location">
    <subcellularLocation>
        <location evidence="1">Cell envelope</location>
    </subcellularLocation>
</comment>
<dbReference type="SUPFAM" id="SSF52833">
    <property type="entry name" value="Thioredoxin-like"/>
    <property type="match status" value="1"/>
</dbReference>
<keyword evidence="3" id="KW-1015">Disulfide bond</keyword>
<dbReference type="InterPro" id="IPR013740">
    <property type="entry name" value="Redoxin"/>
</dbReference>
<keyword evidence="7" id="KW-1185">Reference proteome</keyword>
<dbReference type="EMBL" id="JAVTTO010000003">
    <property type="protein sequence ID" value="MDT7832229.1"/>
    <property type="molecule type" value="Genomic_DNA"/>
</dbReference>
<evidence type="ECO:0000259" key="5">
    <source>
        <dbReference type="PROSITE" id="PS51352"/>
    </source>
</evidence>
<evidence type="ECO:0000313" key="6">
    <source>
        <dbReference type="EMBL" id="MDT7832229.1"/>
    </source>
</evidence>
<accession>A0ABU3LET7</accession>
<dbReference type="Pfam" id="PF08534">
    <property type="entry name" value="Redoxin"/>
    <property type="match status" value="1"/>
</dbReference>
<dbReference type="PANTHER" id="PTHR42852:SF6">
    <property type="entry name" value="THIOL:DISULFIDE INTERCHANGE PROTEIN DSBE"/>
    <property type="match status" value="1"/>
</dbReference>
<evidence type="ECO:0000313" key="7">
    <source>
        <dbReference type="Proteomes" id="UP001257277"/>
    </source>
</evidence>
<keyword evidence="4" id="KW-0676">Redox-active center</keyword>
<evidence type="ECO:0000256" key="4">
    <source>
        <dbReference type="ARBA" id="ARBA00023284"/>
    </source>
</evidence>
<feature type="domain" description="Thioredoxin" evidence="5">
    <location>
        <begin position="25"/>
        <end position="162"/>
    </location>
</feature>
<dbReference type="RefSeq" id="WP_349241489.1">
    <property type="nucleotide sequence ID" value="NZ_JAVTTO010000003.1"/>
</dbReference>
<keyword evidence="2" id="KW-0201">Cytochrome c-type biogenesis</keyword>
<name>A0ABU3LET7_9FLAO</name>
<dbReference type="Proteomes" id="UP001257277">
    <property type="component" value="Unassembled WGS sequence"/>
</dbReference>
<dbReference type="CDD" id="cd02966">
    <property type="entry name" value="TlpA_like_family"/>
    <property type="match status" value="1"/>
</dbReference>
<dbReference type="InterPro" id="IPR013766">
    <property type="entry name" value="Thioredoxin_domain"/>
</dbReference>
<proteinExistence type="predicted"/>
<dbReference type="PANTHER" id="PTHR42852">
    <property type="entry name" value="THIOL:DISULFIDE INTERCHANGE PROTEIN DSBE"/>
    <property type="match status" value="1"/>
</dbReference>
<evidence type="ECO:0000256" key="3">
    <source>
        <dbReference type="ARBA" id="ARBA00023157"/>
    </source>
</evidence>
<dbReference type="PROSITE" id="PS51352">
    <property type="entry name" value="THIOREDOXIN_2"/>
    <property type="match status" value="1"/>
</dbReference>
<dbReference type="InterPro" id="IPR050553">
    <property type="entry name" value="Thioredoxin_ResA/DsbE_sf"/>
</dbReference>
<protein>
    <submittedName>
        <fullName evidence="6">TlpA disulfide reductase family protein</fullName>
    </submittedName>
</protein>
<reference evidence="6 7" key="1">
    <citation type="submission" date="2023-09" db="EMBL/GenBank/DDBJ databases">
        <title>Novel taxa isolated from Blanes Bay.</title>
        <authorList>
            <person name="Rey-Velasco X."/>
            <person name="Lucena T."/>
        </authorList>
    </citation>
    <scope>NUCLEOTIDE SEQUENCE [LARGE SCALE GENOMIC DNA]</scope>
    <source>
        <strain evidence="6 7">S356</strain>
    </source>
</reference>
<evidence type="ECO:0000256" key="2">
    <source>
        <dbReference type="ARBA" id="ARBA00022748"/>
    </source>
</evidence>
<dbReference type="Gene3D" id="3.40.30.10">
    <property type="entry name" value="Glutaredoxin"/>
    <property type="match status" value="1"/>
</dbReference>
<gene>
    <name evidence="6" type="ORF">RQM59_07545</name>
</gene>
<dbReference type="PROSITE" id="PS51257">
    <property type="entry name" value="PROKAR_LIPOPROTEIN"/>
    <property type="match status" value="1"/>
</dbReference>
<evidence type="ECO:0000256" key="1">
    <source>
        <dbReference type="ARBA" id="ARBA00004196"/>
    </source>
</evidence>
<sequence length="162" mass="18723">MKKIVLIVMIISFSGCCFETPTEFTEASLTEEFVTLTDEEIAIGEILSKYQGKKVLIDVWASWCKDCIVRLPKLKEFQRENPEIVYLFLSLDKSTRSWKSAIDRLGIKGEHFFMQAGKKGTFGKFLDLWWIPRYVVLDENGKITLYKATKITDKNIVQALKK</sequence>
<organism evidence="6 7">
    <name type="scientific">Asprobacillus argus</name>
    <dbReference type="NCBI Taxonomy" id="3076534"/>
    <lineage>
        <taxon>Bacteria</taxon>
        <taxon>Pseudomonadati</taxon>
        <taxon>Bacteroidota</taxon>
        <taxon>Flavobacteriia</taxon>
        <taxon>Flavobacteriales</taxon>
        <taxon>Flavobacteriaceae</taxon>
        <taxon>Asprobacillus</taxon>
    </lineage>
</organism>
<dbReference type="InterPro" id="IPR036249">
    <property type="entry name" value="Thioredoxin-like_sf"/>
</dbReference>
<comment type="caution">
    <text evidence="6">The sequence shown here is derived from an EMBL/GenBank/DDBJ whole genome shotgun (WGS) entry which is preliminary data.</text>
</comment>